<dbReference type="AlphaFoldDB" id="E6VWT7"/>
<dbReference type="HOGENOM" id="CLU_1347793_0_0_7"/>
<dbReference type="OrthoDB" id="9804945at2"/>
<organism evidence="2 3">
    <name type="scientific">Pseudodesulfovibrio aespoeensis (strain ATCC 700646 / DSM 10631 / Aspo-2)</name>
    <name type="common">Desulfovibrio aespoeensis</name>
    <dbReference type="NCBI Taxonomy" id="643562"/>
    <lineage>
        <taxon>Bacteria</taxon>
        <taxon>Pseudomonadati</taxon>
        <taxon>Thermodesulfobacteriota</taxon>
        <taxon>Desulfovibrionia</taxon>
        <taxon>Desulfovibrionales</taxon>
        <taxon>Desulfovibrionaceae</taxon>
    </lineage>
</organism>
<dbReference type="EMBL" id="CP002431">
    <property type="protein sequence ID" value="ADU63699.1"/>
    <property type="molecule type" value="Genomic_DNA"/>
</dbReference>
<dbReference type="Proteomes" id="UP000002191">
    <property type="component" value="Chromosome"/>
</dbReference>
<dbReference type="eggNOG" id="COG2940">
    <property type="taxonomic scope" value="Bacteria"/>
</dbReference>
<protein>
    <recommendedName>
        <fullName evidence="1">SET domain-containing protein</fullName>
    </recommendedName>
</protein>
<dbReference type="Pfam" id="PF00856">
    <property type="entry name" value="SET"/>
    <property type="match status" value="1"/>
</dbReference>
<dbReference type="InterPro" id="IPR001214">
    <property type="entry name" value="SET_dom"/>
</dbReference>
<dbReference type="InterPro" id="IPR046341">
    <property type="entry name" value="SET_dom_sf"/>
</dbReference>
<reference evidence="3" key="1">
    <citation type="submission" date="2010-12" db="EMBL/GenBank/DDBJ databases">
        <title>Complete sequence of Desulfovibrio aespoeensis Aspo-2.</title>
        <authorList>
            <consortium name="US DOE Joint Genome Institute"/>
            <person name="Lucas S."/>
            <person name="Copeland A."/>
            <person name="Lapidus A."/>
            <person name="Cheng J.-F."/>
            <person name="Goodwin L."/>
            <person name="Pitluck S."/>
            <person name="Chertkov O."/>
            <person name="Misra M."/>
            <person name="Detter J.C."/>
            <person name="Han C."/>
            <person name="Tapia R."/>
            <person name="Land M."/>
            <person name="Hauser L."/>
            <person name="Kyrpides N."/>
            <person name="Ivanova N."/>
            <person name="Ovchinnikova G."/>
            <person name="Pedersen K."/>
            <person name="Jagevall S."/>
            <person name="Hazen T."/>
            <person name="Woyke T."/>
        </authorList>
    </citation>
    <scope>NUCLEOTIDE SEQUENCE [LARGE SCALE GENOMIC DNA]</scope>
    <source>
        <strain evidence="3">ATCC 700646 / DSM 10631 / Aspo-2</strain>
    </source>
</reference>
<dbReference type="SUPFAM" id="SSF82199">
    <property type="entry name" value="SET domain"/>
    <property type="match status" value="1"/>
</dbReference>
<dbReference type="RefSeq" id="WP_013515605.1">
    <property type="nucleotide sequence ID" value="NC_014844.1"/>
</dbReference>
<sequence length="217" mass="24810">MIHPNTEVRFVNANIGYGVFATADIPRGTIVYVKDRLEIELSDKDFNALDECHRAIAGKYSYIDEKGVRILSWDHAKYVNHRCDCNTISTGYGFEIAIRNIWKGEEICDEYGLFNIEEEVPLSCNCHNCRKTLRPDDIERFHEAWDMQILSAMEKVIDVHQPLMEFMDPEARKRLRAYLCGQEPYTSVLALRCNRSIGGASHACAEIPQPEPLRLGG</sequence>
<feature type="domain" description="SET" evidence="1">
    <location>
        <begin position="4"/>
        <end position="112"/>
    </location>
</feature>
<evidence type="ECO:0000313" key="3">
    <source>
        <dbReference type="Proteomes" id="UP000002191"/>
    </source>
</evidence>
<dbReference type="PROSITE" id="PS50280">
    <property type="entry name" value="SET"/>
    <property type="match status" value="1"/>
</dbReference>
<evidence type="ECO:0000259" key="1">
    <source>
        <dbReference type="PROSITE" id="PS50280"/>
    </source>
</evidence>
<keyword evidence="3" id="KW-1185">Reference proteome</keyword>
<name>E6VWT7_PSEA9</name>
<gene>
    <name evidence="2" type="ordered locus">Daes_2703</name>
</gene>
<dbReference type="STRING" id="643562.Daes_2703"/>
<dbReference type="KEGG" id="das:Daes_2703"/>
<evidence type="ECO:0000313" key="2">
    <source>
        <dbReference type="EMBL" id="ADU63699.1"/>
    </source>
</evidence>
<accession>E6VWT7</accession>
<dbReference type="Gene3D" id="2.170.270.10">
    <property type="entry name" value="SET domain"/>
    <property type="match status" value="1"/>
</dbReference>
<proteinExistence type="predicted"/>
<reference evidence="2 3" key="2">
    <citation type="journal article" date="2014" name="Genome Announc.">
        <title>Complete Genome Sequence of the Subsurface, Mesophilic Sulfate-Reducing Bacterium Desulfovibrio aespoeensis Aspo-2.</title>
        <authorList>
            <person name="Pedersen K."/>
            <person name="Bengtsson A."/>
            <person name="Edlund J."/>
            <person name="Rabe L."/>
            <person name="Hazen T."/>
            <person name="Chakraborty R."/>
            <person name="Goodwin L."/>
            <person name="Shapiro N."/>
        </authorList>
    </citation>
    <scope>NUCLEOTIDE SEQUENCE [LARGE SCALE GENOMIC DNA]</scope>
    <source>
        <strain evidence="3">ATCC 700646 / DSM 10631 / Aspo-2</strain>
    </source>
</reference>